<keyword evidence="3" id="KW-1185">Reference proteome</keyword>
<evidence type="ECO:0000313" key="2">
    <source>
        <dbReference type="EMBL" id="KAF9528752.1"/>
    </source>
</evidence>
<evidence type="ECO:0000256" key="1">
    <source>
        <dbReference type="SAM" id="MobiDB-lite"/>
    </source>
</evidence>
<dbReference type="EMBL" id="MU157850">
    <property type="protein sequence ID" value="KAF9528752.1"/>
    <property type="molecule type" value="Genomic_DNA"/>
</dbReference>
<protein>
    <submittedName>
        <fullName evidence="2">Uncharacterized protein</fullName>
    </submittedName>
</protein>
<feature type="compositionally biased region" description="Acidic residues" evidence="1">
    <location>
        <begin position="246"/>
        <end position="285"/>
    </location>
</feature>
<dbReference type="OrthoDB" id="2610860at2759"/>
<dbReference type="Proteomes" id="UP000807306">
    <property type="component" value="Unassembled WGS sequence"/>
</dbReference>
<dbReference type="AlphaFoldDB" id="A0A9P6JPQ1"/>
<gene>
    <name evidence="2" type="ORF">CPB83DRAFT_928850</name>
</gene>
<organism evidence="2 3">
    <name type="scientific">Crepidotus variabilis</name>
    <dbReference type="NCBI Taxonomy" id="179855"/>
    <lineage>
        <taxon>Eukaryota</taxon>
        <taxon>Fungi</taxon>
        <taxon>Dikarya</taxon>
        <taxon>Basidiomycota</taxon>
        <taxon>Agaricomycotina</taxon>
        <taxon>Agaricomycetes</taxon>
        <taxon>Agaricomycetidae</taxon>
        <taxon>Agaricales</taxon>
        <taxon>Agaricineae</taxon>
        <taxon>Crepidotaceae</taxon>
        <taxon>Crepidotus</taxon>
    </lineage>
</organism>
<accession>A0A9P6JPQ1</accession>
<proteinExistence type="predicted"/>
<feature type="region of interest" description="Disordered" evidence="1">
    <location>
        <begin position="173"/>
        <end position="199"/>
    </location>
</feature>
<reference evidence="2" key="1">
    <citation type="submission" date="2020-11" db="EMBL/GenBank/DDBJ databases">
        <authorList>
            <consortium name="DOE Joint Genome Institute"/>
            <person name="Ahrendt S."/>
            <person name="Riley R."/>
            <person name="Andreopoulos W."/>
            <person name="Labutti K."/>
            <person name="Pangilinan J."/>
            <person name="Ruiz-Duenas F.J."/>
            <person name="Barrasa J.M."/>
            <person name="Sanchez-Garcia M."/>
            <person name="Camarero S."/>
            <person name="Miyauchi S."/>
            <person name="Serrano A."/>
            <person name="Linde D."/>
            <person name="Babiker R."/>
            <person name="Drula E."/>
            <person name="Ayuso-Fernandez I."/>
            <person name="Pacheco R."/>
            <person name="Padilla G."/>
            <person name="Ferreira P."/>
            <person name="Barriuso J."/>
            <person name="Kellner H."/>
            <person name="Castanera R."/>
            <person name="Alfaro M."/>
            <person name="Ramirez L."/>
            <person name="Pisabarro A.G."/>
            <person name="Kuo A."/>
            <person name="Tritt A."/>
            <person name="Lipzen A."/>
            <person name="He G."/>
            <person name="Yan M."/>
            <person name="Ng V."/>
            <person name="Cullen D."/>
            <person name="Martin F."/>
            <person name="Rosso M.-N."/>
            <person name="Henrissat B."/>
            <person name="Hibbett D."/>
            <person name="Martinez A.T."/>
            <person name="Grigoriev I.V."/>
        </authorList>
    </citation>
    <scope>NUCLEOTIDE SEQUENCE</scope>
    <source>
        <strain evidence="2">CBS 506.95</strain>
    </source>
</reference>
<comment type="caution">
    <text evidence="2">The sequence shown here is derived from an EMBL/GenBank/DDBJ whole genome shotgun (WGS) entry which is preliminary data.</text>
</comment>
<feature type="region of interest" description="Disordered" evidence="1">
    <location>
        <begin position="246"/>
        <end position="288"/>
    </location>
</feature>
<evidence type="ECO:0000313" key="3">
    <source>
        <dbReference type="Proteomes" id="UP000807306"/>
    </source>
</evidence>
<name>A0A9P6JPQ1_9AGAR</name>
<sequence>MPNLFVSPQFKVYESSKSRGCSTVSLQSAHEKGSNEGVADFAIFCAEARHRYRRSTAVSDPRFPIKFSEWDQVAIGKSYRCVALIELKTPPRRSIKEQSVFLETLQAAFSLAKIQLIYYAEVVFAGDHKPEPDDELVLIAGVGEWWMYAIVMNKHCKVPDQRRLEDEKVYYRDNSGKKKDAKAKQRTQPQRHHEIVNNTDKVQIPANGNWSALLRLGTKESERHLEPLYKHLQKLKEALGNTTTYAEEEVSEDEMNIMSDEPDDAQSEESEDDYEEDDEEDEIEDDFKRPIVSHGISVFREENGRKIQLEDQYQATVICSNSDIDINTTSNWDWNWNSSLNEEQRSKRRESRDRVREREKLEHFKEDETDERLKNEKVKREKLLNN</sequence>